<feature type="domain" description="DUF6533" evidence="2">
    <location>
        <begin position="30"/>
        <end position="69"/>
    </location>
</feature>
<sequence length="338" mass="37892">MSMSTVSTQQAEFIRLYKLGLIPLRVVLPSLVWVLHDYFLTLEDEVRYIWPQKRSFGRFMFFWIRYYTIALLIFDAVQIHLFARKGFTNTGLCLAMDPTIRVVGAISLWSIEIVMQLRIYALYGRSKKIALYNGLFFAISIGCFVGLLVDSSKHRKIVITSALKFPLPGCPTINGGIRWAVWVPATIFEFNLFVLALYKSAVSRSARVKLNGRLSLVSVLLHDNILYFLGIAFVLVLSNIMAIGTAAIPWFGYGPFHGALGIMTTRMHIHLTKFLENDRMRFVELTQPIGPSLSALDFGSTCSTVAGVLVHNDIESFAEASSSPTFSTEDNLLSVSQP</sequence>
<feature type="transmembrane region" description="Helical" evidence="1">
    <location>
        <begin position="250"/>
        <end position="271"/>
    </location>
</feature>
<dbReference type="OrthoDB" id="3258294at2759"/>
<proteinExistence type="predicted"/>
<dbReference type="AlphaFoldDB" id="A0A067SBA2"/>
<feature type="transmembrane region" description="Helical" evidence="1">
    <location>
        <begin position="20"/>
        <end position="40"/>
    </location>
</feature>
<evidence type="ECO:0000313" key="4">
    <source>
        <dbReference type="Proteomes" id="UP000027222"/>
    </source>
</evidence>
<evidence type="ECO:0000313" key="3">
    <source>
        <dbReference type="EMBL" id="KDR68205.1"/>
    </source>
</evidence>
<dbReference type="InterPro" id="IPR045340">
    <property type="entry name" value="DUF6533"/>
</dbReference>
<keyword evidence="1" id="KW-0812">Transmembrane</keyword>
<feature type="transmembrane region" description="Helical" evidence="1">
    <location>
        <begin position="179"/>
        <end position="198"/>
    </location>
</feature>
<feature type="transmembrane region" description="Helical" evidence="1">
    <location>
        <begin position="61"/>
        <end position="82"/>
    </location>
</feature>
<dbReference type="EMBL" id="KL142409">
    <property type="protein sequence ID" value="KDR68205.1"/>
    <property type="molecule type" value="Genomic_DNA"/>
</dbReference>
<protein>
    <recommendedName>
        <fullName evidence="2">DUF6533 domain-containing protein</fullName>
    </recommendedName>
</protein>
<dbReference type="HOGENOM" id="CLU_035509_6_0_1"/>
<feature type="transmembrane region" description="Helical" evidence="1">
    <location>
        <begin position="130"/>
        <end position="149"/>
    </location>
</feature>
<dbReference type="Pfam" id="PF20151">
    <property type="entry name" value="DUF6533"/>
    <property type="match status" value="1"/>
</dbReference>
<gene>
    <name evidence="3" type="ORF">GALMADRAFT_1048192</name>
</gene>
<reference evidence="4" key="1">
    <citation type="journal article" date="2014" name="Proc. Natl. Acad. Sci. U.S.A.">
        <title>Extensive sampling of basidiomycete genomes demonstrates inadequacy of the white-rot/brown-rot paradigm for wood decay fungi.</title>
        <authorList>
            <person name="Riley R."/>
            <person name="Salamov A.A."/>
            <person name="Brown D.W."/>
            <person name="Nagy L.G."/>
            <person name="Floudas D."/>
            <person name="Held B.W."/>
            <person name="Levasseur A."/>
            <person name="Lombard V."/>
            <person name="Morin E."/>
            <person name="Otillar R."/>
            <person name="Lindquist E.A."/>
            <person name="Sun H."/>
            <person name="LaButti K.M."/>
            <person name="Schmutz J."/>
            <person name="Jabbour D."/>
            <person name="Luo H."/>
            <person name="Baker S.E."/>
            <person name="Pisabarro A.G."/>
            <person name="Walton J.D."/>
            <person name="Blanchette R.A."/>
            <person name="Henrissat B."/>
            <person name="Martin F."/>
            <person name="Cullen D."/>
            <person name="Hibbett D.S."/>
            <person name="Grigoriev I.V."/>
        </authorList>
    </citation>
    <scope>NUCLEOTIDE SEQUENCE [LARGE SCALE GENOMIC DNA]</scope>
    <source>
        <strain evidence="4">CBS 339.88</strain>
    </source>
</reference>
<keyword evidence="1" id="KW-0472">Membrane</keyword>
<feature type="transmembrane region" description="Helical" evidence="1">
    <location>
        <begin position="219"/>
        <end position="244"/>
    </location>
</feature>
<dbReference type="Proteomes" id="UP000027222">
    <property type="component" value="Unassembled WGS sequence"/>
</dbReference>
<name>A0A067SBA2_GALM3</name>
<keyword evidence="1" id="KW-1133">Transmembrane helix</keyword>
<organism evidence="3 4">
    <name type="scientific">Galerina marginata (strain CBS 339.88)</name>
    <dbReference type="NCBI Taxonomy" id="685588"/>
    <lineage>
        <taxon>Eukaryota</taxon>
        <taxon>Fungi</taxon>
        <taxon>Dikarya</taxon>
        <taxon>Basidiomycota</taxon>
        <taxon>Agaricomycotina</taxon>
        <taxon>Agaricomycetes</taxon>
        <taxon>Agaricomycetidae</taxon>
        <taxon>Agaricales</taxon>
        <taxon>Agaricineae</taxon>
        <taxon>Strophariaceae</taxon>
        <taxon>Galerina</taxon>
    </lineage>
</organism>
<evidence type="ECO:0000256" key="1">
    <source>
        <dbReference type="SAM" id="Phobius"/>
    </source>
</evidence>
<accession>A0A067SBA2</accession>
<evidence type="ECO:0000259" key="2">
    <source>
        <dbReference type="Pfam" id="PF20151"/>
    </source>
</evidence>
<keyword evidence="4" id="KW-1185">Reference proteome</keyword>